<keyword evidence="6 8" id="KW-1133">Transmembrane helix</keyword>
<keyword evidence="5 8" id="KW-0812">Transmembrane</keyword>
<evidence type="ECO:0000256" key="8">
    <source>
        <dbReference type="SAM" id="Phobius"/>
    </source>
</evidence>
<sequence length="358" mass="38375">MKKFKKHFLPLESNGAYLFFIFIMIAALIVSIAVSIVLGSVDIKFGDVIGFLANKISGRRVVVPTWDSSIESIIWDIRTPRVLTAFIVGAGLTLCGIVMQALTKNTLADPYVLGISQGASSGAVFMIMYGSMFFYGQYGTVLGAFIGAVISIVIALQIAKIRNKVTATQLILAGIAVAAMFGALTNIMIYLQRTGSDKVKTAQYWMMGSLSGSTWERLVYVAIVFVVCFIVIYAIRKMLDAMLLGDDVALTLGVNTGRLKLIMILVTTLLTGAIVSISGVIGFVGLTIPHITRSVVGSKHTRLIPAATLVGGTFLVLADVISRVIISPEELPIGVVSAFFGAPFFLYLIRKSRTGGKG</sequence>
<evidence type="ECO:0000256" key="2">
    <source>
        <dbReference type="ARBA" id="ARBA00007935"/>
    </source>
</evidence>
<evidence type="ECO:0000256" key="1">
    <source>
        <dbReference type="ARBA" id="ARBA00004651"/>
    </source>
</evidence>
<feature type="transmembrane region" description="Helical" evidence="8">
    <location>
        <begin position="303"/>
        <end position="325"/>
    </location>
</feature>
<feature type="transmembrane region" description="Helical" evidence="8">
    <location>
        <begin position="16"/>
        <end position="38"/>
    </location>
</feature>
<feature type="transmembrane region" description="Helical" evidence="8">
    <location>
        <begin position="261"/>
        <end position="291"/>
    </location>
</feature>
<evidence type="ECO:0000256" key="4">
    <source>
        <dbReference type="ARBA" id="ARBA00022475"/>
    </source>
</evidence>
<keyword evidence="7 8" id="KW-0472">Membrane</keyword>
<dbReference type="PANTHER" id="PTHR30472">
    <property type="entry name" value="FERRIC ENTEROBACTIN TRANSPORT SYSTEM PERMEASE PROTEIN"/>
    <property type="match status" value="1"/>
</dbReference>
<comment type="caution">
    <text evidence="9">The sequence shown here is derived from an EMBL/GenBank/DDBJ whole genome shotgun (WGS) entry which is preliminary data.</text>
</comment>
<comment type="similarity">
    <text evidence="2">Belongs to the binding-protein-dependent transport system permease family. FecCD subfamily.</text>
</comment>
<dbReference type="InterPro" id="IPR000522">
    <property type="entry name" value="ABC_transptr_permease_BtuC"/>
</dbReference>
<gene>
    <name evidence="9" type="ORF">HMPREF1866_02687</name>
</gene>
<reference evidence="10" key="1">
    <citation type="submission" date="2016-01" db="EMBL/GenBank/DDBJ databases">
        <authorList>
            <person name="Mitreva M."/>
            <person name="Pepin K.H."/>
            <person name="Mihindukulasuriya K.A."/>
            <person name="Fulton R."/>
            <person name="Fronick C."/>
            <person name="O'Laughlin M."/>
            <person name="Miner T."/>
            <person name="Herter B."/>
            <person name="Rosa B.A."/>
            <person name="Cordes M."/>
            <person name="Tomlinson C."/>
            <person name="Wollam A."/>
            <person name="Palsikar V.B."/>
            <person name="Mardis E.R."/>
            <person name="Wilson R.K."/>
        </authorList>
    </citation>
    <scope>NUCLEOTIDE SEQUENCE [LARGE SCALE GENOMIC DNA]</scope>
    <source>
        <strain evidence="10">DNF00896</strain>
    </source>
</reference>
<dbReference type="EMBL" id="LSDA01000141">
    <property type="protein sequence ID" value="KXB53159.1"/>
    <property type="molecule type" value="Genomic_DNA"/>
</dbReference>
<dbReference type="FunFam" id="1.10.3470.10:FF:000001">
    <property type="entry name" value="Vitamin B12 ABC transporter permease BtuC"/>
    <property type="match status" value="1"/>
</dbReference>
<proteinExistence type="inferred from homology"/>
<dbReference type="InterPro" id="IPR037294">
    <property type="entry name" value="ABC_BtuC-like"/>
</dbReference>
<dbReference type="Proteomes" id="UP000070394">
    <property type="component" value="Unassembled WGS sequence"/>
</dbReference>
<organism evidence="9 10">
    <name type="scientific">Lachnoanaerobaculum saburreum</name>
    <dbReference type="NCBI Taxonomy" id="467210"/>
    <lineage>
        <taxon>Bacteria</taxon>
        <taxon>Bacillati</taxon>
        <taxon>Bacillota</taxon>
        <taxon>Clostridia</taxon>
        <taxon>Lachnospirales</taxon>
        <taxon>Lachnospiraceae</taxon>
        <taxon>Lachnoanaerobaculum</taxon>
    </lineage>
</organism>
<keyword evidence="3" id="KW-0813">Transport</keyword>
<name>A0A133ZCJ4_9FIRM</name>
<keyword evidence="4" id="KW-1003">Cell membrane</keyword>
<protein>
    <submittedName>
        <fullName evidence="9">Iron chelate uptake ABC transporter, FeCT family, permease protein</fullName>
    </submittedName>
</protein>
<evidence type="ECO:0000313" key="9">
    <source>
        <dbReference type="EMBL" id="KXB53159.1"/>
    </source>
</evidence>
<feature type="transmembrane region" description="Helical" evidence="8">
    <location>
        <begin position="82"/>
        <end position="102"/>
    </location>
</feature>
<dbReference type="AlphaFoldDB" id="A0A133ZCJ4"/>
<dbReference type="PATRIC" id="fig|467210.3.peg.2663"/>
<dbReference type="Gene3D" id="1.10.3470.10">
    <property type="entry name" value="ABC transporter involved in vitamin B12 uptake, BtuC"/>
    <property type="match status" value="1"/>
</dbReference>
<comment type="subcellular location">
    <subcellularLocation>
        <location evidence="1">Cell membrane</location>
        <topology evidence="1">Multi-pass membrane protein</topology>
    </subcellularLocation>
</comment>
<dbReference type="Pfam" id="PF01032">
    <property type="entry name" value="FecCD"/>
    <property type="match status" value="1"/>
</dbReference>
<feature type="transmembrane region" description="Helical" evidence="8">
    <location>
        <begin position="218"/>
        <end position="235"/>
    </location>
</feature>
<evidence type="ECO:0000256" key="6">
    <source>
        <dbReference type="ARBA" id="ARBA00022989"/>
    </source>
</evidence>
<evidence type="ECO:0000256" key="3">
    <source>
        <dbReference type="ARBA" id="ARBA00022448"/>
    </source>
</evidence>
<dbReference type="CDD" id="cd06550">
    <property type="entry name" value="TM_ABC_iron-siderophores_like"/>
    <property type="match status" value="1"/>
</dbReference>
<feature type="transmembrane region" description="Helical" evidence="8">
    <location>
        <begin position="331"/>
        <end position="349"/>
    </location>
</feature>
<dbReference type="OrthoDB" id="9792889at2"/>
<keyword evidence="10" id="KW-1185">Reference proteome</keyword>
<evidence type="ECO:0000313" key="10">
    <source>
        <dbReference type="Proteomes" id="UP000070394"/>
    </source>
</evidence>
<dbReference type="STRING" id="467210.HMPREF1866_02687"/>
<dbReference type="GO" id="GO:0022857">
    <property type="term" value="F:transmembrane transporter activity"/>
    <property type="evidence" value="ECO:0007669"/>
    <property type="project" value="InterPro"/>
</dbReference>
<dbReference type="SUPFAM" id="SSF81345">
    <property type="entry name" value="ABC transporter involved in vitamin B12 uptake, BtuC"/>
    <property type="match status" value="1"/>
</dbReference>
<evidence type="ECO:0000256" key="5">
    <source>
        <dbReference type="ARBA" id="ARBA00022692"/>
    </source>
</evidence>
<dbReference type="PANTHER" id="PTHR30472:SF18">
    <property type="entry name" value="IRON(III) DICITRATE ABC TRANSPORTER,PERMEASE PROTEIN"/>
    <property type="match status" value="1"/>
</dbReference>
<feature type="transmembrane region" description="Helical" evidence="8">
    <location>
        <begin position="171"/>
        <end position="191"/>
    </location>
</feature>
<accession>A0A133ZCJ4</accession>
<evidence type="ECO:0000256" key="7">
    <source>
        <dbReference type="ARBA" id="ARBA00023136"/>
    </source>
</evidence>
<dbReference type="GO" id="GO:0033214">
    <property type="term" value="P:siderophore-iron import into cell"/>
    <property type="evidence" value="ECO:0007669"/>
    <property type="project" value="TreeGrafter"/>
</dbReference>
<feature type="transmembrane region" description="Helical" evidence="8">
    <location>
        <begin position="114"/>
        <end position="134"/>
    </location>
</feature>
<feature type="transmembrane region" description="Helical" evidence="8">
    <location>
        <begin position="141"/>
        <end position="159"/>
    </location>
</feature>
<dbReference type="RefSeq" id="WP_060932218.1">
    <property type="nucleotide sequence ID" value="NZ_KQ959848.1"/>
</dbReference>
<dbReference type="GO" id="GO:0005886">
    <property type="term" value="C:plasma membrane"/>
    <property type="evidence" value="ECO:0007669"/>
    <property type="project" value="UniProtKB-SubCell"/>
</dbReference>